<dbReference type="EMBL" id="NXNG01000001">
    <property type="protein sequence ID" value="PWT27563.1"/>
    <property type="molecule type" value="Genomic_DNA"/>
</dbReference>
<dbReference type="Pfam" id="PF13443">
    <property type="entry name" value="HTH_26"/>
    <property type="match status" value="1"/>
</dbReference>
<dbReference type="InterPro" id="IPR010982">
    <property type="entry name" value="Lambda_DNA-bd_dom_sf"/>
</dbReference>
<dbReference type="PROSITE" id="PS50943">
    <property type="entry name" value="HTH_CROC1"/>
    <property type="match status" value="1"/>
</dbReference>
<dbReference type="GO" id="GO:0003677">
    <property type="term" value="F:DNA binding"/>
    <property type="evidence" value="ECO:0007669"/>
    <property type="project" value="InterPro"/>
</dbReference>
<evidence type="ECO:0000313" key="2">
    <source>
        <dbReference type="EMBL" id="PWT27563.1"/>
    </source>
</evidence>
<dbReference type="AlphaFoldDB" id="A0A317G4G6"/>
<dbReference type="SMART" id="SM00530">
    <property type="entry name" value="HTH_XRE"/>
    <property type="match status" value="1"/>
</dbReference>
<accession>A0A317G4G6</accession>
<name>A0A317G4G6_BUTFI</name>
<dbReference type="Gene3D" id="1.10.260.40">
    <property type="entry name" value="lambda repressor-like DNA-binding domains"/>
    <property type="match status" value="1"/>
</dbReference>
<evidence type="ECO:0000313" key="3">
    <source>
        <dbReference type="Proteomes" id="UP000245488"/>
    </source>
</evidence>
<feature type="domain" description="HTH cro/C1-type" evidence="1">
    <location>
        <begin position="12"/>
        <end position="61"/>
    </location>
</feature>
<dbReference type="Proteomes" id="UP000245488">
    <property type="component" value="Chromosome"/>
</dbReference>
<protein>
    <recommendedName>
        <fullName evidence="1">HTH cro/C1-type domain-containing protein</fullName>
    </recommendedName>
</protein>
<sequence>MTISERIFKILKERNISQSAFCKVTGLSGSTVSDWKTKNTNPSADKIMDICAALEITPEQLLSGKGIDDDYNKPIDIKVSFQDKELLVEYHELGNEQQKRVQAYMKALKKLEKLEDWQ</sequence>
<dbReference type="SUPFAM" id="SSF47413">
    <property type="entry name" value="lambda repressor-like DNA-binding domains"/>
    <property type="match status" value="1"/>
</dbReference>
<gene>
    <name evidence="2" type="ORF">CPT75_10900</name>
</gene>
<dbReference type="InterPro" id="IPR001387">
    <property type="entry name" value="Cro/C1-type_HTH"/>
</dbReference>
<reference evidence="2 3" key="1">
    <citation type="submission" date="2017-09" db="EMBL/GenBank/DDBJ databases">
        <title>High-quality draft genome sequence of Butyrivibrio fibrisolvens INBov1, isolated from cow rumen.</title>
        <authorList>
            <person name="Rodriguez Hernaez J."/>
            <person name="Rivarola M."/>
            <person name="Paniego N."/>
            <person name="Cravero S."/>
            <person name="Ceron Cucchi M."/>
            <person name="Martinez M.C."/>
        </authorList>
    </citation>
    <scope>NUCLEOTIDE SEQUENCE [LARGE SCALE GENOMIC DNA]</scope>
    <source>
        <strain evidence="2 3">INBov1</strain>
    </source>
</reference>
<dbReference type="CDD" id="cd00093">
    <property type="entry name" value="HTH_XRE"/>
    <property type="match status" value="1"/>
</dbReference>
<dbReference type="RefSeq" id="WP_110072991.1">
    <property type="nucleotide sequence ID" value="NZ_CM009896.1"/>
</dbReference>
<organism evidence="2 3">
    <name type="scientific">Butyrivibrio fibrisolvens</name>
    <dbReference type="NCBI Taxonomy" id="831"/>
    <lineage>
        <taxon>Bacteria</taxon>
        <taxon>Bacillati</taxon>
        <taxon>Bacillota</taxon>
        <taxon>Clostridia</taxon>
        <taxon>Lachnospirales</taxon>
        <taxon>Lachnospiraceae</taxon>
        <taxon>Butyrivibrio</taxon>
    </lineage>
</organism>
<comment type="caution">
    <text evidence="2">The sequence shown here is derived from an EMBL/GenBank/DDBJ whole genome shotgun (WGS) entry which is preliminary data.</text>
</comment>
<evidence type="ECO:0000259" key="1">
    <source>
        <dbReference type="PROSITE" id="PS50943"/>
    </source>
</evidence>
<keyword evidence="3" id="KW-1185">Reference proteome</keyword>
<proteinExistence type="predicted"/>